<dbReference type="EMBL" id="BMDW01000026">
    <property type="protein sequence ID" value="GGA59575.1"/>
    <property type="molecule type" value="Genomic_DNA"/>
</dbReference>
<sequence length="220" mass="24284">MSAPIDSPGNPLERAPTVAVRDAILSADDLAELLAFAVAHETAFKPTGVGDAGASAPGLNAEHRVSRALPPRQFTPSRDRIAAIVAPLLPGILSELGMKAFDIARYEIELVRHNDGDYYRRHIDTHMGPSDEARRAVSLVYYFHAEPKAFTGGALRLYAVNRNDVFVDIEPERNRLVAFASWIPHEVLPISCRSARFIDSRFAINCWVRMTPPTLPKDQS</sequence>
<dbReference type="Gene3D" id="2.60.120.620">
    <property type="entry name" value="q2cbj1_9rhob like domain"/>
    <property type="match status" value="1"/>
</dbReference>
<dbReference type="InterPro" id="IPR044862">
    <property type="entry name" value="Pro_4_hyd_alph_FE2OG_OXY"/>
</dbReference>
<reference evidence="9" key="1">
    <citation type="journal article" date="2019" name="Int. J. Syst. Evol. Microbiol.">
        <title>The Global Catalogue of Microorganisms (GCM) 10K type strain sequencing project: providing services to taxonomists for standard genome sequencing and annotation.</title>
        <authorList>
            <consortium name="The Broad Institute Genomics Platform"/>
            <consortium name="The Broad Institute Genome Sequencing Center for Infectious Disease"/>
            <person name="Wu L."/>
            <person name="Ma J."/>
        </authorList>
    </citation>
    <scope>NUCLEOTIDE SEQUENCE [LARGE SCALE GENOMIC DNA]</scope>
    <source>
        <strain evidence="9">CGMCC 1.10106</strain>
    </source>
</reference>
<dbReference type="SMART" id="SM00702">
    <property type="entry name" value="P4Hc"/>
    <property type="match status" value="1"/>
</dbReference>
<dbReference type="InterPro" id="IPR006620">
    <property type="entry name" value="Pro_4_hyd_alph"/>
</dbReference>
<keyword evidence="2" id="KW-0479">Metal-binding</keyword>
<evidence type="ECO:0000256" key="6">
    <source>
        <dbReference type="ARBA" id="ARBA00023004"/>
    </source>
</evidence>
<dbReference type="InterPro" id="IPR005123">
    <property type="entry name" value="Oxoglu/Fe-dep_dioxygenase_dom"/>
</dbReference>
<keyword evidence="3" id="KW-0847">Vitamin C</keyword>
<keyword evidence="6" id="KW-0408">Iron</keyword>
<proteinExistence type="predicted"/>
<keyword evidence="5" id="KW-0560">Oxidoreductase</keyword>
<accession>A0ABQ1H6U9</accession>
<organism evidence="8 9">
    <name type="scientific">Sphingomonas psychrolutea</name>
    <dbReference type="NCBI Taxonomy" id="1259676"/>
    <lineage>
        <taxon>Bacteria</taxon>
        <taxon>Pseudomonadati</taxon>
        <taxon>Pseudomonadota</taxon>
        <taxon>Alphaproteobacteria</taxon>
        <taxon>Sphingomonadales</taxon>
        <taxon>Sphingomonadaceae</taxon>
        <taxon>Sphingomonas</taxon>
    </lineage>
</organism>
<evidence type="ECO:0000313" key="9">
    <source>
        <dbReference type="Proteomes" id="UP000618591"/>
    </source>
</evidence>
<evidence type="ECO:0000256" key="1">
    <source>
        <dbReference type="ARBA" id="ARBA00001961"/>
    </source>
</evidence>
<dbReference type="Proteomes" id="UP000618591">
    <property type="component" value="Unassembled WGS sequence"/>
</dbReference>
<comment type="caution">
    <text evidence="8">The sequence shown here is derived from an EMBL/GenBank/DDBJ whole genome shotgun (WGS) entry which is preliminary data.</text>
</comment>
<evidence type="ECO:0000313" key="8">
    <source>
        <dbReference type="EMBL" id="GGA59575.1"/>
    </source>
</evidence>
<dbReference type="PANTHER" id="PTHR12907">
    <property type="entry name" value="EGL NINE HOMOLOG-RELATED"/>
    <property type="match status" value="1"/>
</dbReference>
<keyword evidence="4" id="KW-0223">Dioxygenase</keyword>
<dbReference type="InterPro" id="IPR051559">
    <property type="entry name" value="HIF_prolyl_hydroxylases"/>
</dbReference>
<feature type="domain" description="Fe2OG dioxygenase" evidence="7">
    <location>
        <begin position="96"/>
        <end position="210"/>
    </location>
</feature>
<gene>
    <name evidence="8" type="ORF">GCM10011395_32360</name>
</gene>
<keyword evidence="9" id="KW-1185">Reference proteome</keyword>
<dbReference type="PROSITE" id="PS51471">
    <property type="entry name" value="FE2OG_OXY"/>
    <property type="match status" value="1"/>
</dbReference>
<evidence type="ECO:0000256" key="4">
    <source>
        <dbReference type="ARBA" id="ARBA00022964"/>
    </source>
</evidence>
<evidence type="ECO:0000256" key="5">
    <source>
        <dbReference type="ARBA" id="ARBA00023002"/>
    </source>
</evidence>
<evidence type="ECO:0000259" key="7">
    <source>
        <dbReference type="PROSITE" id="PS51471"/>
    </source>
</evidence>
<evidence type="ECO:0000256" key="2">
    <source>
        <dbReference type="ARBA" id="ARBA00022723"/>
    </source>
</evidence>
<evidence type="ECO:0000256" key="3">
    <source>
        <dbReference type="ARBA" id="ARBA00022896"/>
    </source>
</evidence>
<dbReference type="PANTHER" id="PTHR12907:SF26">
    <property type="entry name" value="HIF PROLYL HYDROXYLASE, ISOFORM C"/>
    <property type="match status" value="1"/>
</dbReference>
<dbReference type="RefSeq" id="WP_188449340.1">
    <property type="nucleotide sequence ID" value="NZ_BMDW01000026.1"/>
</dbReference>
<dbReference type="Pfam" id="PF13640">
    <property type="entry name" value="2OG-FeII_Oxy_3"/>
    <property type="match status" value="1"/>
</dbReference>
<name>A0ABQ1H6U9_9SPHN</name>
<protein>
    <recommendedName>
        <fullName evidence="7">Fe2OG dioxygenase domain-containing protein</fullName>
    </recommendedName>
</protein>
<comment type="cofactor">
    <cofactor evidence="1">
        <name>L-ascorbate</name>
        <dbReference type="ChEBI" id="CHEBI:38290"/>
    </cofactor>
</comment>